<keyword evidence="2" id="KW-0175">Coiled coil</keyword>
<feature type="coiled-coil region" evidence="2">
    <location>
        <begin position="115"/>
        <end position="142"/>
    </location>
</feature>
<dbReference type="InterPro" id="IPR002177">
    <property type="entry name" value="DPS_DNA-bd"/>
</dbReference>
<dbReference type="EMBL" id="MJGC01000077">
    <property type="protein sequence ID" value="OEJ73870.1"/>
    <property type="molecule type" value="Genomic_DNA"/>
</dbReference>
<reference evidence="4" key="1">
    <citation type="submission" date="2016-09" db="EMBL/GenBank/DDBJ databases">
        <title>Draft genome of thermotolerant cyanobacterium Desertifilum sp. strain IPPAS B-1220.</title>
        <authorList>
            <person name="Sinetova M.A."/>
            <person name="Bolakhan K."/>
            <person name="Zayadan B.K."/>
            <person name="Mironov K.S."/>
            <person name="Ustinova V."/>
            <person name="Kupriyanova E.V."/>
            <person name="Sidorov R.A."/>
            <person name="Skrypnik A.N."/>
            <person name="Gogoleva N.E."/>
            <person name="Gogolev Y.V."/>
            <person name="Los D.A."/>
        </authorList>
    </citation>
    <scope>NUCLEOTIDE SEQUENCE [LARGE SCALE GENOMIC DNA]</scope>
    <source>
        <strain evidence="4">IPPAS B-1220</strain>
    </source>
</reference>
<dbReference type="InterPro" id="IPR012347">
    <property type="entry name" value="Ferritin-like"/>
</dbReference>
<dbReference type="CDD" id="cd01043">
    <property type="entry name" value="DPS"/>
    <property type="match status" value="1"/>
</dbReference>
<gene>
    <name evidence="4" type="ORF">BH720_17360</name>
</gene>
<accession>A0A1E5QGQ4</accession>
<feature type="domain" description="Ferritin/DPS" evidence="3">
    <location>
        <begin position="31"/>
        <end position="169"/>
    </location>
</feature>
<dbReference type="PROSITE" id="PS00819">
    <property type="entry name" value="DPS_2"/>
    <property type="match status" value="1"/>
</dbReference>
<dbReference type="AlphaFoldDB" id="A0A1E5QGQ4"/>
<dbReference type="GO" id="GO:0016722">
    <property type="term" value="F:oxidoreductase activity, acting on metal ions"/>
    <property type="evidence" value="ECO:0007669"/>
    <property type="project" value="InterPro"/>
</dbReference>
<evidence type="ECO:0000259" key="3">
    <source>
        <dbReference type="Pfam" id="PF00210"/>
    </source>
</evidence>
<evidence type="ECO:0000256" key="1">
    <source>
        <dbReference type="ARBA" id="ARBA00009497"/>
    </source>
</evidence>
<dbReference type="PANTHER" id="PTHR42932">
    <property type="entry name" value="GENERAL STRESS PROTEIN 20U"/>
    <property type="match status" value="1"/>
</dbReference>
<dbReference type="OrthoDB" id="2467436at2"/>
<protein>
    <submittedName>
        <fullName evidence="4">DNA starvation/stationary phase protection protein</fullName>
    </submittedName>
</protein>
<dbReference type="InterPro" id="IPR008331">
    <property type="entry name" value="Ferritin_DPS_dom"/>
</dbReference>
<comment type="caution">
    <text evidence="4">The sequence shown here is derived from an EMBL/GenBank/DDBJ whole genome shotgun (WGS) entry which is preliminary data.</text>
</comment>
<dbReference type="PANTHER" id="PTHR42932:SF1">
    <property type="entry name" value="GENERAL STRESS PROTEIN 20U"/>
    <property type="match status" value="1"/>
</dbReference>
<dbReference type="Pfam" id="PF00210">
    <property type="entry name" value="Ferritin"/>
    <property type="match status" value="1"/>
</dbReference>
<dbReference type="InterPro" id="IPR009078">
    <property type="entry name" value="Ferritin-like_SF"/>
</dbReference>
<evidence type="ECO:0000256" key="2">
    <source>
        <dbReference type="SAM" id="Coils"/>
    </source>
</evidence>
<comment type="similarity">
    <text evidence="1">Belongs to the Dps family.</text>
</comment>
<dbReference type="SUPFAM" id="SSF47240">
    <property type="entry name" value="Ferritin-like"/>
    <property type="match status" value="1"/>
</dbReference>
<dbReference type="InterPro" id="IPR023188">
    <property type="entry name" value="DPS_DNA-bd_CS"/>
</dbReference>
<dbReference type="RefSeq" id="WP_069968480.1">
    <property type="nucleotide sequence ID" value="NZ_CM124774.1"/>
</dbReference>
<dbReference type="GO" id="GO:0008199">
    <property type="term" value="F:ferric iron binding"/>
    <property type="evidence" value="ECO:0007669"/>
    <property type="project" value="InterPro"/>
</dbReference>
<evidence type="ECO:0000313" key="4">
    <source>
        <dbReference type="EMBL" id="OEJ73870.1"/>
    </source>
</evidence>
<dbReference type="Gene3D" id="1.20.1260.10">
    <property type="match status" value="1"/>
</dbReference>
<name>A0A1E5QGQ4_9CYAN</name>
<dbReference type="PIRSF" id="PIRSF005900">
    <property type="entry name" value="Dps"/>
    <property type="match status" value="1"/>
</dbReference>
<sequence length="185" mass="20969">MAETQNLLRSFDRVYDNPIMLDQSVTAPICEGLNVVLSSFQALYLQYQKHHFVVEGSEFYSLHEFFNDSYDQVQDHVHELGERLNGLGGTPAASFTKLAELCCFEPESDGVYTCRQMVENDLKAEQAIIQAIRKQAAQAESLGDRATRYLYEQILLKTEDRAFHLAHFLAPDSLTLAFVQARNGN</sequence>
<organism evidence="4">
    <name type="scientific">Desertifilum tharense IPPAS B-1220</name>
    <dbReference type="NCBI Taxonomy" id="1781255"/>
    <lineage>
        <taxon>Bacteria</taxon>
        <taxon>Bacillati</taxon>
        <taxon>Cyanobacteriota</taxon>
        <taxon>Cyanophyceae</taxon>
        <taxon>Desertifilales</taxon>
        <taxon>Desertifilaceae</taxon>
        <taxon>Desertifilum</taxon>
    </lineage>
</organism>
<dbReference type="STRING" id="1781255.BH720_17360"/>
<proteinExistence type="inferred from homology"/>